<gene>
    <name evidence="2" type="ORF">CVT26_006047</name>
</gene>
<comment type="caution">
    <text evidence="2">The sequence shown here is derived from an EMBL/GenBank/DDBJ whole genome shotgun (WGS) entry which is preliminary data.</text>
</comment>
<protein>
    <submittedName>
        <fullName evidence="2">Uncharacterized protein</fullName>
    </submittedName>
</protein>
<dbReference type="EMBL" id="NHYE01005595">
    <property type="protein sequence ID" value="PPQ68460.1"/>
    <property type="molecule type" value="Genomic_DNA"/>
</dbReference>
<evidence type="ECO:0000313" key="2">
    <source>
        <dbReference type="EMBL" id="PPQ68460.1"/>
    </source>
</evidence>
<name>A0A409VQA0_9AGAR</name>
<organism evidence="2 3">
    <name type="scientific">Gymnopilus dilepis</name>
    <dbReference type="NCBI Taxonomy" id="231916"/>
    <lineage>
        <taxon>Eukaryota</taxon>
        <taxon>Fungi</taxon>
        <taxon>Dikarya</taxon>
        <taxon>Basidiomycota</taxon>
        <taxon>Agaricomycotina</taxon>
        <taxon>Agaricomycetes</taxon>
        <taxon>Agaricomycetidae</taxon>
        <taxon>Agaricales</taxon>
        <taxon>Agaricineae</taxon>
        <taxon>Hymenogastraceae</taxon>
        <taxon>Gymnopilus</taxon>
    </lineage>
</organism>
<dbReference type="STRING" id="231916.A0A409VQA0"/>
<feature type="region of interest" description="Disordered" evidence="1">
    <location>
        <begin position="1"/>
        <end position="73"/>
    </location>
</feature>
<keyword evidence="3" id="KW-1185">Reference proteome</keyword>
<sequence length="143" mass="16248">MQNRASEPTQNRHSELPYYPGPDEDFSVRSSKSSIGNPQQGDVKSSVKEERRQAKQEERSDRDSEKKSKHHRHFFVLPNGLGSVLGGMDKWENVPIAGVEDEVNAHTGLFIPKYNLGYDALVEKVASRVLEWCERIVPQVDSR</sequence>
<feature type="compositionally biased region" description="Basic and acidic residues" evidence="1">
    <location>
        <begin position="45"/>
        <end position="66"/>
    </location>
</feature>
<proteinExistence type="predicted"/>
<feature type="compositionally biased region" description="Polar residues" evidence="1">
    <location>
        <begin position="28"/>
        <end position="43"/>
    </location>
</feature>
<accession>A0A409VQA0</accession>
<reference evidence="2 3" key="1">
    <citation type="journal article" date="2018" name="Evol. Lett.">
        <title>Horizontal gene cluster transfer increased hallucinogenic mushroom diversity.</title>
        <authorList>
            <person name="Reynolds H.T."/>
            <person name="Vijayakumar V."/>
            <person name="Gluck-Thaler E."/>
            <person name="Korotkin H.B."/>
            <person name="Matheny P.B."/>
            <person name="Slot J.C."/>
        </authorList>
    </citation>
    <scope>NUCLEOTIDE SEQUENCE [LARGE SCALE GENOMIC DNA]</scope>
    <source>
        <strain evidence="2 3">SRW20</strain>
    </source>
</reference>
<evidence type="ECO:0000256" key="1">
    <source>
        <dbReference type="SAM" id="MobiDB-lite"/>
    </source>
</evidence>
<dbReference type="InParanoid" id="A0A409VQA0"/>
<evidence type="ECO:0000313" key="3">
    <source>
        <dbReference type="Proteomes" id="UP000284706"/>
    </source>
</evidence>
<dbReference type="Proteomes" id="UP000284706">
    <property type="component" value="Unassembled WGS sequence"/>
</dbReference>
<dbReference type="OrthoDB" id="3248508at2759"/>
<dbReference type="AlphaFoldDB" id="A0A409VQA0"/>